<dbReference type="InterPro" id="IPR000219">
    <property type="entry name" value="DH_dom"/>
</dbReference>
<keyword evidence="8" id="KW-1185">Reference proteome</keyword>
<evidence type="ECO:0000256" key="2">
    <source>
        <dbReference type="ARBA" id="ARBA00022658"/>
    </source>
</evidence>
<dbReference type="InterPro" id="IPR011993">
    <property type="entry name" value="PH-like_dom_sf"/>
</dbReference>
<feature type="region of interest" description="Disordered" evidence="3">
    <location>
        <begin position="34"/>
        <end position="268"/>
    </location>
</feature>
<feature type="compositionally biased region" description="Low complexity" evidence="3">
    <location>
        <begin position="119"/>
        <end position="134"/>
    </location>
</feature>
<keyword evidence="1" id="KW-0597">Phosphoprotein</keyword>
<dbReference type="Pfam" id="PF00621">
    <property type="entry name" value="RhoGEF"/>
    <property type="match status" value="2"/>
</dbReference>
<dbReference type="PROSITE" id="PS50219">
    <property type="entry name" value="CNH"/>
    <property type="match status" value="1"/>
</dbReference>
<dbReference type="SMART" id="SM00325">
    <property type="entry name" value="RhoGEF"/>
    <property type="match status" value="2"/>
</dbReference>
<dbReference type="SMART" id="SM00233">
    <property type="entry name" value="PH"/>
    <property type="match status" value="1"/>
</dbReference>
<dbReference type="OrthoDB" id="2272012at2759"/>
<reference evidence="7 8" key="1">
    <citation type="journal article" date="2020" name="ISME J.">
        <title>Uncovering the hidden diversity of litter-decomposition mechanisms in mushroom-forming fungi.</title>
        <authorList>
            <person name="Floudas D."/>
            <person name="Bentzer J."/>
            <person name="Ahren D."/>
            <person name="Johansson T."/>
            <person name="Persson P."/>
            <person name="Tunlid A."/>
        </authorList>
    </citation>
    <scope>NUCLEOTIDE SEQUENCE [LARGE SCALE GENOMIC DNA]</scope>
    <source>
        <strain evidence="7 8">CBS 101986</strain>
    </source>
</reference>
<dbReference type="Gene3D" id="1.20.900.10">
    <property type="entry name" value="Dbl homology (DH) domain"/>
    <property type="match status" value="2"/>
</dbReference>
<dbReference type="SUPFAM" id="SSF50729">
    <property type="entry name" value="PH domain-like"/>
    <property type="match status" value="1"/>
</dbReference>
<dbReference type="SUPFAM" id="SSF48065">
    <property type="entry name" value="DBL homology domain (DH-domain)"/>
    <property type="match status" value="2"/>
</dbReference>
<feature type="domain" description="CNH" evidence="6">
    <location>
        <begin position="1258"/>
        <end position="1557"/>
    </location>
</feature>
<feature type="compositionally biased region" description="Basic and acidic residues" evidence="3">
    <location>
        <begin position="257"/>
        <end position="266"/>
    </location>
</feature>
<dbReference type="InterPro" id="IPR041675">
    <property type="entry name" value="PH_5"/>
</dbReference>
<feature type="domain" description="DH" evidence="5">
    <location>
        <begin position="615"/>
        <end position="813"/>
    </location>
</feature>
<evidence type="ECO:0000259" key="6">
    <source>
        <dbReference type="PROSITE" id="PS50219"/>
    </source>
</evidence>
<evidence type="ECO:0000259" key="5">
    <source>
        <dbReference type="PROSITE" id="PS50010"/>
    </source>
</evidence>
<feature type="domain" description="DH" evidence="5">
    <location>
        <begin position="847"/>
        <end position="1038"/>
    </location>
</feature>
<dbReference type="Gene3D" id="2.30.29.30">
    <property type="entry name" value="Pleckstrin-homology domain (PH domain)/Phosphotyrosine-binding domain (PTB)"/>
    <property type="match status" value="1"/>
</dbReference>
<evidence type="ECO:0000313" key="7">
    <source>
        <dbReference type="EMBL" id="KAF5316639.1"/>
    </source>
</evidence>
<dbReference type="SMART" id="SM00036">
    <property type="entry name" value="CNH"/>
    <property type="match status" value="1"/>
</dbReference>
<dbReference type="PROSITE" id="PS00741">
    <property type="entry name" value="DH_1"/>
    <property type="match status" value="1"/>
</dbReference>
<dbReference type="GO" id="GO:0005085">
    <property type="term" value="F:guanyl-nucleotide exchange factor activity"/>
    <property type="evidence" value="ECO:0007669"/>
    <property type="project" value="UniProtKB-KW"/>
</dbReference>
<feature type="compositionally biased region" description="Polar residues" evidence="3">
    <location>
        <begin position="73"/>
        <end position="93"/>
    </location>
</feature>
<dbReference type="InterPro" id="IPR052233">
    <property type="entry name" value="Rho-type_GEFs"/>
</dbReference>
<dbReference type="PANTHER" id="PTHR46572">
    <property type="entry name" value="RHO1 GDP-GTP EXCHANGE PROTEIN 1-RELATED"/>
    <property type="match status" value="1"/>
</dbReference>
<evidence type="ECO:0008006" key="9">
    <source>
        <dbReference type="Google" id="ProtNLM"/>
    </source>
</evidence>
<comment type="caution">
    <text evidence="7">The sequence shown here is derived from an EMBL/GenBank/DDBJ whole genome shotgun (WGS) entry which is preliminary data.</text>
</comment>
<dbReference type="CDD" id="cd00160">
    <property type="entry name" value="RhoGEF"/>
    <property type="match status" value="2"/>
</dbReference>
<dbReference type="InterPro" id="IPR035899">
    <property type="entry name" value="DBL_dom_sf"/>
</dbReference>
<name>A0A8H5B4L8_9AGAR</name>
<dbReference type="PROSITE" id="PS50010">
    <property type="entry name" value="DH_2"/>
    <property type="match status" value="2"/>
</dbReference>
<dbReference type="Proteomes" id="UP000567179">
    <property type="component" value="Unassembled WGS sequence"/>
</dbReference>
<evidence type="ECO:0000256" key="3">
    <source>
        <dbReference type="SAM" id="MobiDB-lite"/>
    </source>
</evidence>
<protein>
    <recommendedName>
        <fullName evidence="9">DH domain-containing protein</fullName>
    </recommendedName>
</protein>
<dbReference type="PROSITE" id="PS50003">
    <property type="entry name" value="PH_DOMAIN"/>
    <property type="match status" value="1"/>
</dbReference>
<dbReference type="Pfam" id="PF15405">
    <property type="entry name" value="PH_5"/>
    <property type="match status" value="1"/>
</dbReference>
<gene>
    <name evidence="7" type="ORF">D9619_006242</name>
</gene>
<feature type="compositionally biased region" description="Polar residues" evidence="3">
    <location>
        <begin position="181"/>
        <end position="193"/>
    </location>
</feature>
<dbReference type="PANTHER" id="PTHR46572:SF1">
    <property type="entry name" value="RHO1 GUANINE NUCLEOTIDE EXCHANGE FACTOR TUS1"/>
    <property type="match status" value="1"/>
</dbReference>
<evidence type="ECO:0000256" key="1">
    <source>
        <dbReference type="ARBA" id="ARBA00022553"/>
    </source>
</evidence>
<dbReference type="InterPro" id="IPR001849">
    <property type="entry name" value="PH_domain"/>
</dbReference>
<dbReference type="InterPro" id="IPR001180">
    <property type="entry name" value="CNH_dom"/>
</dbReference>
<sequence>MSATSIPQISLPPADDEENLDALYDSVLRGFIASPTESNADSMEGTVLSEGESSRAIGIRLDDSASLHRPLSYTPSLISNDSRPYSTDFSSNNAGAPAPSRGRRPLPRPPSADPGAPVAQASSSATLEASSSRSTPEAGPSQGSSSNTRRTDLRRNLSRKISRVYLQRQPQETSEHPGDTSVDSAAVPSNSYAEQPLEEEVPTSPTTEFPDSYGAFLPGYFEDPREDPNASHAWPVVPHQPEADYTAPPPEEAYEPSLHDDPRYRSVDSGSSIIHRYQAANADLEPEDDDSTMYRSHLTSAQQATYQPSETMLTMSHYAILQPPSEVSELPAMDPTEYDDSLAPDPVPVPDTPEADLPRNSVQFAATPPIRHDTTGSYNVGDHEDWMEAGPSDLHRRYTNVIREIANFDQRFHLKLHNEEEEEAIDEDERRFINPSLLSHLAVQLRDSVPRGIQVKGSIPYPRAFTGKDIVSTLCSIIMRGTQYEHGVPITDRRAALLVARSLQTMLFFYEVEWGAQVLQDGVEDVYMFMDDQDGPSGETHTERAELPTGVVTVLTKCYSAGCGDGGECYAYACPRKGIQQLSISSDTPNGSSREEWSRRVPLEVRRMLTEEEINRQTIIHKLISKEEQYIEDLNMVENVFIKPLRLADPPIMTPINLEDFIEEVFGNILELRECNRRLLDMLYIRQREQHPVILYIGDVFLEAATEFRTVYPTYVGHHPLAEKKMREELETNLEFRLFIEKCSRQLPSRPGGGTRLNLDWTHYLNRPSEHLQKYPVLLEAVFKETEESNPDGDYLQEAIAAIQNLQNVAQLRTFQSAMGKGSTGRWEWSDLVSSEMVARLAREECKRQSVIFELIKGEMAYVRDLENIETMYVRPLRNAEPPIIPLERLEQFLVDVFHNFSELHAHHRRLVDTLHEIQRDEHPQIRSITAAIFDAALNFRDAYLEYIPNYPIAAYRIDDEMANNPAFKAFVTNTIRHPDAHRLDMKSFINRPIPRLLRYELLLKDILSETSAYHDDRDTIPQVIDLIKSLGKETEPGVMSSKQKVELWRYNSYLVFKPGEHVDMDLLNEQRSLNHTGKLLRHADTGQGMEELFVMLFDNYLVMTHAREKDGVTKYHLHRRPIPLDLLTLVSFSESAVQRPVNANIRRSFWSGNNSDTNSISSRTQDREANESRVLFPFVIHHNGRLGMSGQYIIFAHSSSSRQEWKQKLEETKGLRKVVQESNKVFEVESLSVDTFLLPSASIGPNSTVWQDGTLFTGKVTCSVPFTTPDRRGLVAIGCAEGVWIGYRHDSRSLRRVLHLRMVTQCAILEEFGLFLVLFAYHLEALVPTTTANAHASQTPQKINGKDVHFFSVGVLQERTLVIYMKKKGNSDCVLHIVEPVIDKIHETPKATSNRFIPRKTKAEWFRHFKEFSLPDAHDVIFLNQRIAVLCSKGFMIMKLDDNNGVPIPQRDNPEFPYLAKRCDACKALGIFRSKENEFLLCYNEFGVFVDRQGRPSRKAGVIEWEGTAERVALHAPYVLLFDVRFIEIRHLETGRLAQIIPGNEIRCVWDGRNLDGGVAVVPAEGSDDHMVQEPRVHAVMNLPESNQPGRPTKGIMQHVFELYPTIPLYLPGSLLSPSAAPYYPVSWSPPRSPPLRAQHI</sequence>
<organism evidence="7 8">
    <name type="scientific">Psilocybe cf. subviscida</name>
    <dbReference type="NCBI Taxonomy" id="2480587"/>
    <lineage>
        <taxon>Eukaryota</taxon>
        <taxon>Fungi</taxon>
        <taxon>Dikarya</taxon>
        <taxon>Basidiomycota</taxon>
        <taxon>Agaricomycotina</taxon>
        <taxon>Agaricomycetes</taxon>
        <taxon>Agaricomycetidae</taxon>
        <taxon>Agaricales</taxon>
        <taxon>Agaricineae</taxon>
        <taxon>Strophariaceae</taxon>
        <taxon>Psilocybe</taxon>
    </lineage>
</organism>
<evidence type="ECO:0000259" key="4">
    <source>
        <dbReference type="PROSITE" id="PS50003"/>
    </source>
</evidence>
<dbReference type="Pfam" id="PF00780">
    <property type="entry name" value="CNH"/>
    <property type="match status" value="1"/>
</dbReference>
<dbReference type="InterPro" id="IPR001331">
    <property type="entry name" value="GDS_CDC24_CS"/>
</dbReference>
<dbReference type="GO" id="GO:0035556">
    <property type="term" value="P:intracellular signal transduction"/>
    <property type="evidence" value="ECO:0007669"/>
    <property type="project" value="InterPro"/>
</dbReference>
<evidence type="ECO:0000313" key="8">
    <source>
        <dbReference type="Proteomes" id="UP000567179"/>
    </source>
</evidence>
<accession>A0A8H5B4L8</accession>
<feature type="domain" description="PH" evidence="4">
    <location>
        <begin position="1073"/>
        <end position="1215"/>
    </location>
</feature>
<keyword evidence="2" id="KW-0344">Guanine-nucleotide releasing factor</keyword>
<proteinExistence type="predicted"/>
<dbReference type="EMBL" id="JAACJJ010000042">
    <property type="protein sequence ID" value="KAF5316639.1"/>
    <property type="molecule type" value="Genomic_DNA"/>
</dbReference>